<feature type="region of interest" description="Disordered" evidence="1">
    <location>
        <begin position="300"/>
        <end position="319"/>
    </location>
</feature>
<keyword evidence="3" id="KW-1185">Reference proteome</keyword>
<protein>
    <submittedName>
        <fullName evidence="2">Ribonuclease H</fullName>
    </submittedName>
</protein>
<reference evidence="2 3" key="1">
    <citation type="submission" date="2024-03" db="EMBL/GenBank/DDBJ databases">
        <title>The Acrasis kona genome and developmental transcriptomes reveal deep origins of eukaryotic multicellular pathways.</title>
        <authorList>
            <person name="Sheikh S."/>
            <person name="Fu C.-J."/>
            <person name="Brown M.W."/>
            <person name="Baldauf S.L."/>
        </authorList>
    </citation>
    <scope>NUCLEOTIDE SEQUENCE [LARGE SCALE GENOMIC DNA]</scope>
    <source>
        <strain evidence="2 3">ATCC MYA-3509</strain>
    </source>
</reference>
<evidence type="ECO:0000313" key="2">
    <source>
        <dbReference type="EMBL" id="KAL0481949.1"/>
    </source>
</evidence>
<feature type="compositionally biased region" description="Acidic residues" evidence="1">
    <location>
        <begin position="307"/>
        <end position="319"/>
    </location>
</feature>
<organism evidence="2 3">
    <name type="scientific">Acrasis kona</name>
    <dbReference type="NCBI Taxonomy" id="1008807"/>
    <lineage>
        <taxon>Eukaryota</taxon>
        <taxon>Discoba</taxon>
        <taxon>Heterolobosea</taxon>
        <taxon>Tetramitia</taxon>
        <taxon>Eutetramitia</taxon>
        <taxon>Acrasidae</taxon>
        <taxon>Acrasis</taxon>
    </lineage>
</organism>
<comment type="caution">
    <text evidence="2">The sequence shown here is derived from an EMBL/GenBank/DDBJ whole genome shotgun (WGS) entry which is preliminary data.</text>
</comment>
<evidence type="ECO:0000313" key="3">
    <source>
        <dbReference type="Proteomes" id="UP001431209"/>
    </source>
</evidence>
<accession>A0AAW2YZ66</accession>
<dbReference type="Proteomes" id="UP001431209">
    <property type="component" value="Unassembled WGS sequence"/>
</dbReference>
<sequence length="319" mass="36812">MLGLGIRVGYKPVPALLKSSCFSNNTFATPLTQQLRFVNSRPPRGKSLPKKLKGKLFWKRHDDRGKADAKEQARRGNAEVERQVFYKANVYKPKTELQKLHFKLFENTKNRRVGVNVMYQMISMVSEKLDITYPLTVLHEMVYEGQSFKEDTLQKLAEMLFKYDEHAAVAKLVYCKNYLKMPINGETILYIIDNLVKAGITEDIPRILKAITTGRDKPLTSKDYESILEKVPDQIIPFYSTMHPGTPVHLSSTYYDTILNGIDQVEKKTELLKRIQLDLLLKENKDEQDEQVLSRVKELLNAKSETEQGEENKEEDPQQ</sequence>
<proteinExistence type="predicted"/>
<gene>
    <name evidence="2" type="ORF">AKO1_013193</name>
</gene>
<name>A0AAW2YZ66_9EUKA</name>
<dbReference type="AlphaFoldDB" id="A0AAW2YZ66"/>
<evidence type="ECO:0000256" key="1">
    <source>
        <dbReference type="SAM" id="MobiDB-lite"/>
    </source>
</evidence>
<dbReference type="EMBL" id="JAOPGA020000798">
    <property type="protein sequence ID" value="KAL0481949.1"/>
    <property type="molecule type" value="Genomic_DNA"/>
</dbReference>